<dbReference type="Pfam" id="PF26125">
    <property type="entry name" value="AcrVA2-like"/>
    <property type="match status" value="1"/>
</dbReference>
<comment type="caution">
    <text evidence="1">The sequence shown here is derived from an EMBL/GenBank/DDBJ whole genome shotgun (WGS) entry which is preliminary data.</text>
</comment>
<dbReference type="EMBL" id="BMYP01000086">
    <property type="protein sequence ID" value="GHD82406.1"/>
    <property type="molecule type" value="Genomic_DNA"/>
</dbReference>
<name>A0ABQ3HHL3_9NEIS</name>
<sequence length="351" mass="39265">MNENHPALNALRAVEQRYPNVWSLADDLQSQFKTAGKHREGSVFSDAEGHMLSYRLQGASKPNQAFHPALFGALVSWRPTKGIYHFHPALYEALIETDLDGEIPSSLLLRMPGYAVYIETPASENMPYPIEGFFAYLSRMGKQDELQIVALLKQDEQSHDKDPAPLRDVILYSLPLGNHPVSDLLRLHFERGEAEASETGTPKRKYSEIADDTKLIIEHVVSSILSLLLYLCSEQPEIDNWTPPEPKAKFFGTKRRLLAAKEAMSWDVGLRIGAALDLSAKQDRESANEGGSGITVRPHIRRAHWHSFWVGKRGAQTLSLRWLPPIAVNTDGSEKLPAVIRQVQGDHHAQG</sequence>
<dbReference type="RefSeq" id="WP_189354922.1">
    <property type="nucleotide sequence ID" value="NZ_BMYP01000086.1"/>
</dbReference>
<accession>A0ABQ3HHL3</accession>
<gene>
    <name evidence="1" type="ORF">GCM10011419_29830</name>
</gene>
<dbReference type="InterPro" id="IPR058915">
    <property type="entry name" value="AcrVA2-like"/>
</dbReference>
<evidence type="ECO:0000313" key="2">
    <source>
        <dbReference type="Proteomes" id="UP000662678"/>
    </source>
</evidence>
<protein>
    <submittedName>
        <fullName evidence="1">Protein finQ</fullName>
    </submittedName>
</protein>
<proteinExistence type="predicted"/>
<evidence type="ECO:0000313" key="1">
    <source>
        <dbReference type="EMBL" id="GHD82406.1"/>
    </source>
</evidence>
<organism evidence="1 2">
    <name type="scientific">Vogesella fluminis</name>
    <dbReference type="NCBI Taxonomy" id="1069161"/>
    <lineage>
        <taxon>Bacteria</taxon>
        <taxon>Pseudomonadati</taxon>
        <taxon>Pseudomonadota</taxon>
        <taxon>Betaproteobacteria</taxon>
        <taxon>Neisseriales</taxon>
        <taxon>Chromobacteriaceae</taxon>
        <taxon>Vogesella</taxon>
    </lineage>
</organism>
<keyword evidence="2" id="KW-1185">Reference proteome</keyword>
<dbReference type="CDD" id="cd22987">
    <property type="entry name" value="AcrVA2-like"/>
    <property type="match status" value="1"/>
</dbReference>
<dbReference type="Proteomes" id="UP000662678">
    <property type="component" value="Unassembled WGS sequence"/>
</dbReference>
<reference evidence="2" key="1">
    <citation type="journal article" date="2019" name="Int. J. Syst. Evol. Microbiol.">
        <title>The Global Catalogue of Microorganisms (GCM) 10K type strain sequencing project: providing services to taxonomists for standard genome sequencing and annotation.</title>
        <authorList>
            <consortium name="The Broad Institute Genomics Platform"/>
            <consortium name="The Broad Institute Genome Sequencing Center for Infectious Disease"/>
            <person name="Wu L."/>
            <person name="Ma J."/>
        </authorList>
    </citation>
    <scope>NUCLEOTIDE SEQUENCE [LARGE SCALE GENOMIC DNA]</scope>
    <source>
        <strain evidence="2">KCTC 23713</strain>
    </source>
</reference>